<proteinExistence type="predicted"/>
<dbReference type="InterPro" id="IPR044668">
    <property type="entry name" value="PuuD-like"/>
</dbReference>
<accession>A0A9J6P397</accession>
<dbReference type="GO" id="GO:0033969">
    <property type="term" value="F:gamma-glutamyl-gamma-aminobutyrate hydrolase activity"/>
    <property type="evidence" value="ECO:0007669"/>
    <property type="project" value="TreeGrafter"/>
</dbReference>
<dbReference type="InterPro" id="IPR011697">
    <property type="entry name" value="Peptidase_C26"/>
</dbReference>
<dbReference type="FunFam" id="3.40.50.880:FF:000030">
    <property type="entry name" value="Gamma-glutamyl-gamma-aminobutyrate hydrolase PuuD"/>
    <property type="match status" value="1"/>
</dbReference>
<dbReference type="Pfam" id="PF07722">
    <property type="entry name" value="Peptidase_C26"/>
    <property type="match status" value="1"/>
</dbReference>
<dbReference type="RefSeq" id="WP_250859016.1">
    <property type="nucleotide sequence ID" value="NZ_JAGSOJ010000002.1"/>
</dbReference>
<evidence type="ECO:0000313" key="2">
    <source>
        <dbReference type="Proteomes" id="UP001056429"/>
    </source>
</evidence>
<dbReference type="InterPro" id="IPR029062">
    <property type="entry name" value="Class_I_gatase-like"/>
</dbReference>
<dbReference type="PROSITE" id="PS51273">
    <property type="entry name" value="GATASE_TYPE_1"/>
    <property type="match status" value="1"/>
</dbReference>
<reference evidence="1" key="1">
    <citation type="journal article" date="2021" name="mSystems">
        <title>Bacteria and Archaea Synergistically Convert Glycine Betaine to Biogenic Methane in the Formosa Cold Seep of the South China Sea.</title>
        <authorList>
            <person name="Li L."/>
            <person name="Zhang W."/>
            <person name="Zhang S."/>
            <person name="Song L."/>
            <person name="Sun Q."/>
            <person name="Zhang H."/>
            <person name="Xiang H."/>
            <person name="Dong X."/>
        </authorList>
    </citation>
    <scope>NUCLEOTIDE SEQUENCE</scope>
    <source>
        <strain evidence="1">ZWT</strain>
    </source>
</reference>
<dbReference type="PANTHER" id="PTHR43235:SF1">
    <property type="entry name" value="GLUTAMINE AMIDOTRANSFERASE PB2B2.05-RELATED"/>
    <property type="match status" value="1"/>
</dbReference>
<dbReference type="AlphaFoldDB" id="A0A9J6P397"/>
<dbReference type="CDD" id="cd01745">
    <property type="entry name" value="GATase1_2"/>
    <property type="match status" value="1"/>
</dbReference>
<protein>
    <submittedName>
        <fullName evidence="1">Gamma-glutamyl-gamma-aminobutyrate hydrolase family protein</fullName>
    </submittedName>
</protein>
<sequence length="240" mass="26619">MKKPIIGVVGNILTMENGIMIGLERAYVNNDYVRAVEKAGGVPVVLPVIDDDEAIISQVKACDGIIISGGQDVHPMSYNEEPHEKLGYVNSKIDEYQIKLVKTALQEKKPLLGICRGHQILNVACGGTLYQDLSEMSGSILKHFQEGKRYDYSHKIKIKSDSILDRLFGKEVLINSYHHQCINQVGEGLEVVANASDGVIEAVQMKESDFVMGVQWHPEMMVAGSDTMLILFKELIENCE</sequence>
<dbReference type="EMBL" id="JAGSOJ010000002">
    <property type="protein sequence ID" value="MCM1989968.1"/>
    <property type="molecule type" value="Genomic_DNA"/>
</dbReference>
<keyword evidence="2" id="KW-1185">Reference proteome</keyword>
<keyword evidence="1" id="KW-0378">Hydrolase</keyword>
<evidence type="ECO:0000313" key="1">
    <source>
        <dbReference type="EMBL" id="MCM1989968.1"/>
    </source>
</evidence>
<name>A0A9J6P397_9CLOT</name>
<organism evidence="1 2">
    <name type="scientific">Oceanirhabdus seepicola</name>
    <dbReference type="NCBI Taxonomy" id="2828781"/>
    <lineage>
        <taxon>Bacteria</taxon>
        <taxon>Bacillati</taxon>
        <taxon>Bacillota</taxon>
        <taxon>Clostridia</taxon>
        <taxon>Eubacteriales</taxon>
        <taxon>Clostridiaceae</taxon>
        <taxon>Oceanirhabdus</taxon>
    </lineage>
</organism>
<dbReference type="GO" id="GO:0005829">
    <property type="term" value="C:cytosol"/>
    <property type="evidence" value="ECO:0007669"/>
    <property type="project" value="TreeGrafter"/>
</dbReference>
<dbReference type="PANTHER" id="PTHR43235">
    <property type="entry name" value="GLUTAMINE AMIDOTRANSFERASE PB2B2.05-RELATED"/>
    <property type="match status" value="1"/>
</dbReference>
<reference evidence="1" key="2">
    <citation type="submission" date="2021-04" db="EMBL/GenBank/DDBJ databases">
        <authorList>
            <person name="Dong X."/>
        </authorList>
    </citation>
    <scope>NUCLEOTIDE SEQUENCE</scope>
    <source>
        <strain evidence="1">ZWT</strain>
    </source>
</reference>
<dbReference type="SUPFAM" id="SSF52317">
    <property type="entry name" value="Class I glutamine amidotransferase-like"/>
    <property type="match status" value="1"/>
</dbReference>
<comment type="caution">
    <text evidence="1">The sequence shown here is derived from an EMBL/GenBank/DDBJ whole genome shotgun (WGS) entry which is preliminary data.</text>
</comment>
<dbReference type="GO" id="GO:0006598">
    <property type="term" value="P:polyamine catabolic process"/>
    <property type="evidence" value="ECO:0007669"/>
    <property type="project" value="TreeGrafter"/>
</dbReference>
<dbReference type="Gene3D" id="3.40.50.880">
    <property type="match status" value="1"/>
</dbReference>
<gene>
    <name evidence="1" type="ORF">KDK92_09460</name>
</gene>
<dbReference type="Proteomes" id="UP001056429">
    <property type="component" value="Unassembled WGS sequence"/>
</dbReference>